<proteinExistence type="inferred from homology"/>
<dbReference type="GO" id="GO:0015483">
    <property type="term" value="F:long-chain fatty acid transporting porin activity"/>
    <property type="evidence" value="ECO:0007669"/>
    <property type="project" value="TreeGrafter"/>
</dbReference>
<reference evidence="9 10" key="1">
    <citation type="submission" date="2016-10" db="EMBL/GenBank/DDBJ databases">
        <authorList>
            <person name="de Groot N.N."/>
        </authorList>
    </citation>
    <scope>NUCLEOTIDE SEQUENCE [LARGE SCALE GENOMIC DNA]</scope>
    <source>
        <strain evidence="9">MBHS1</strain>
    </source>
</reference>
<evidence type="ECO:0000256" key="7">
    <source>
        <dbReference type="ARBA" id="ARBA00023237"/>
    </source>
</evidence>
<dbReference type="PANTHER" id="PTHR35093:SF8">
    <property type="entry name" value="OUTER MEMBRANE PROTEIN NMB0088-RELATED"/>
    <property type="match status" value="1"/>
</dbReference>
<dbReference type="PANTHER" id="PTHR35093">
    <property type="entry name" value="OUTER MEMBRANE PROTEIN NMB0088-RELATED"/>
    <property type="match status" value="1"/>
</dbReference>
<evidence type="ECO:0000256" key="3">
    <source>
        <dbReference type="ARBA" id="ARBA00022452"/>
    </source>
</evidence>
<dbReference type="InterPro" id="IPR005017">
    <property type="entry name" value="OMPP1/FadL/TodX"/>
</dbReference>
<evidence type="ECO:0000256" key="5">
    <source>
        <dbReference type="ARBA" id="ARBA00022729"/>
    </source>
</evidence>
<evidence type="ECO:0000256" key="6">
    <source>
        <dbReference type="ARBA" id="ARBA00023136"/>
    </source>
</evidence>
<evidence type="ECO:0000256" key="4">
    <source>
        <dbReference type="ARBA" id="ARBA00022692"/>
    </source>
</evidence>
<evidence type="ECO:0000256" key="8">
    <source>
        <dbReference type="SAM" id="SignalP"/>
    </source>
</evidence>
<feature type="signal peptide" evidence="8">
    <location>
        <begin position="1"/>
        <end position="24"/>
    </location>
</feature>
<name>A0A1H6FBC9_9GAMM</name>
<dbReference type="Pfam" id="PF03349">
    <property type="entry name" value="Toluene_X"/>
    <property type="match status" value="1"/>
</dbReference>
<keyword evidence="4" id="KW-0812">Transmembrane</keyword>
<accession>A0A1H6FBC9</accession>
<keyword evidence="3" id="KW-1134">Transmembrane beta strand</keyword>
<dbReference type="GO" id="GO:0009279">
    <property type="term" value="C:cell outer membrane"/>
    <property type="evidence" value="ECO:0007669"/>
    <property type="project" value="UniProtKB-SubCell"/>
</dbReference>
<dbReference type="Proteomes" id="UP000236724">
    <property type="component" value="Unassembled WGS sequence"/>
</dbReference>
<keyword evidence="7" id="KW-0998">Cell outer membrane</keyword>
<keyword evidence="10" id="KW-1185">Reference proteome</keyword>
<gene>
    <name evidence="9" type="ORF">MBHS_02493</name>
</gene>
<keyword evidence="6" id="KW-0472">Membrane</keyword>
<evidence type="ECO:0000256" key="2">
    <source>
        <dbReference type="ARBA" id="ARBA00008163"/>
    </source>
</evidence>
<comment type="subcellular location">
    <subcellularLocation>
        <location evidence="1">Cell outer membrane</location>
        <topology evidence="1">Multi-pass membrane protein</topology>
    </subcellularLocation>
</comment>
<dbReference type="AlphaFoldDB" id="A0A1H6FBC9"/>
<feature type="chain" id="PRO_5014906209" evidence="8">
    <location>
        <begin position="25"/>
        <end position="428"/>
    </location>
</feature>
<dbReference type="Gene3D" id="2.40.160.60">
    <property type="entry name" value="Outer membrane protein transport protein (OMPP1/FadL/TodX)"/>
    <property type="match status" value="1"/>
</dbReference>
<evidence type="ECO:0000256" key="1">
    <source>
        <dbReference type="ARBA" id="ARBA00004571"/>
    </source>
</evidence>
<dbReference type="OrthoDB" id="19849at2"/>
<sequence length="428" mass="46120">MKTKIISTAICAAITSMFAGNVLATNGYSPHGFGAKQKAMGGAGVAVANDSMSVATNPALAVDIDERMDLGLALFSPKRSYTANNNGTPGYPTFEAGEFKSGKEYFPVPHIGYNHVLDRNSAIGIAVGGNGGMNTEYSNAVFAAFNRFPAGHPNNATTPVGVDLKQLFVGFNYARRINEKHSIGIMPVVAVQTFKAYGLEPFMGASTSPGNVTGRGTDTSYGGGLRIGWHGKLNDRLSVGLSYQSRLWMSKFDKYEGLFAEGGDFDIPSTVALGLNFQVTPKVMFAMDYQHVRYSEVNAIGNGHNVPMAGTVLGTDEGIGFGWEDMNIIKLGVAWDFRPDMTFRAGASFANQIVPTDQGLFNILAPAVIRDHWTLGLTKQIDKNNEVNFAFAYMPEEKVCGTNVNTGSQSGCIQMDQFELEVSWGLRF</sequence>
<comment type="similarity">
    <text evidence="2">Belongs to the OmpP1/FadL family.</text>
</comment>
<dbReference type="RefSeq" id="WP_103920387.1">
    <property type="nucleotide sequence ID" value="NZ_FMSV02000502.1"/>
</dbReference>
<keyword evidence="5 8" id="KW-0732">Signal</keyword>
<dbReference type="EMBL" id="FMSV02000502">
    <property type="protein sequence ID" value="SEH06629.1"/>
    <property type="molecule type" value="Genomic_DNA"/>
</dbReference>
<organism evidence="9 10">
    <name type="scientific">Candidatus Venteria ishoeyi</name>
    <dbReference type="NCBI Taxonomy" id="1899563"/>
    <lineage>
        <taxon>Bacteria</taxon>
        <taxon>Pseudomonadati</taxon>
        <taxon>Pseudomonadota</taxon>
        <taxon>Gammaproteobacteria</taxon>
        <taxon>Thiotrichales</taxon>
        <taxon>Thiotrichaceae</taxon>
        <taxon>Venteria</taxon>
    </lineage>
</organism>
<evidence type="ECO:0000313" key="10">
    <source>
        <dbReference type="Proteomes" id="UP000236724"/>
    </source>
</evidence>
<dbReference type="SUPFAM" id="SSF56935">
    <property type="entry name" value="Porins"/>
    <property type="match status" value="1"/>
</dbReference>
<protein>
    <submittedName>
        <fullName evidence="9">Outer membrane protein transport protein (OMPP1/FadL/TodX)</fullName>
    </submittedName>
</protein>
<evidence type="ECO:0000313" key="9">
    <source>
        <dbReference type="EMBL" id="SEH06629.1"/>
    </source>
</evidence>